<sequence length="279" mass="32329">MIRISLLHLCAWHLVRWCLYRNFQKSENILISEPEWTTEIISTIYRRMTIPFQLVSTMLLGNCLMKVTTLPFTIIGSIAWWLLLYLNTPTIYNAKSSLDKVICFSSLVLHCSDKQVMNSENPSMMNNVFIHTLSISTIMLSGVILMDLSMDLLEFRTRAVANALVRISRYYTLIFQVRTNYIIYLIFFLQPLSAVYCFTFISSTIIVLSFGTIFAVFFVMILTWNIVVVGFCQYSKLEIPLPGTHRSIPIDFEYVLFYYGATVFHCILFIALIVTEIFL</sequence>
<evidence type="ECO:0000313" key="3">
    <source>
        <dbReference type="EMBL" id="CAF3878437.1"/>
    </source>
</evidence>
<gene>
    <name evidence="3" type="ORF">BYL167_LOCUS7312</name>
    <name evidence="2" type="ORF">CJN711_LOCUS13800</name>
</gene>
<reference evidence="2" key="1">
    <citation type="submission" date="2021-02" db="EMBL/GenBank/DDBJ databases">
        <authorList>
            <person name="Nowell W R."/>
        </authorList>
    </citation>
    <scope>NUCLEOTIDE SEQUENCE</scope>
</reference>
<evidence type="ECO:0000313" key="2">
    <source>
        <dbReference type="EMBL" id="CAF1237098.1"/>
    </source>
</evidence>
<keyword evidence="1" id="KW-1133">Transmembrane helix</keyword>
<feature type="transmembrane region" description="Helical" evidence="1">
    <location>
        <begin position="213"/>
        <end position="234"/>
    </location>
</feature>
<comment type="caution">
    <text evidence="2">The sequence shown here is derived from an EMBL/GenBank/DDBJ whole genome shotgun (WGS) entry which is preliminary data.</text>
</comment>
<keyword evidence="1" id="KW-0472">Membrane</keyword>
<accession>A0A814YZQ3</accession>
<proteinExistence type="predicted"/>
<dbReference type="AlphaFoldDB" id="A0A814YZQ3"/>
<feature type="transmembrane region" description="Helical" evidence="1">
    <location>
        <begin position="63"/>
        <end position="83"/>
    </location>
</feature>
<dbReference type="EMBL" id="CAJNOV010006137">
    <property type="protein sequence ID" value="CAF1237098.1"/>
    <property type="molecule type" value="Genomic_DNA"/>
</dbReference>
<feature type="transmembrane region" description="Helical" evidence="1">
    <location>
        <begin position="181"/>
        <end position="207"/>
    </location>
</feature>
<evidence type="ECO:0000313" key="4">
    <source>
        <dbReference type="Proteomes" id="UP000663855"/>
    </source>
</evidence>
<organism evidence="2 4">
    <name type="scientific">Rotaria magnacalcarata</name>
    <dbReference type="NCBI Taxonomy" id="392030"/>
    <lineage>
        <taxon>Eukaryota</taxon>
        <taxon>Metazoa</taxon>
        <taxon>Spiralia</taxon>
        <taxon>Gnathifera</taxon>
        <taxon>Rotifera</taxon>
        <taxon>Eurotatoria</taxon>
        <taxon>Bdelloidea</taxon>
        <taxon>Philodinida</taxon>
        <taxon>Philodinidae</taxon>
        <taxon>Rotaria</taxon>
    </lineage>
</organism>
<dbReference type="Proteomes" id="UP000663855">
    <property type="component" value="Unassembled WGS sequence"/>
</dbReference>
<protein>
    <submittedName>
        <fullName evidence="2">Uncharacterized protein</fullName>
    </submittedName>
</protein>
<dbReference type="EMBL" id="CAJOBH010001884">
    <property type="protein sequence ID" value="CAF3878437.1"/>
    <property type="molecule type" value="Genomic_DNA"/>
</dbReference>
<keyword evidence="1" id="KW-0812">Transmembrane</keyword>
<evidence type="ECO:0000256" key="1">
    <source>
        <dbReference type="SAM" id="Phobius"/>
    </source>
</evidence>
<feature type="transmembrane region" description="Helical" evidence="1">
    <location>
        <begin position="255"/>
        <end position="278"/>
    </location>
</feature>
<name>A0A814YZQ3_9BILA</name>
<dbReference type="Proteomes" id="UP000681967">
    <property type="component" value="Unassembled WGS sequence"/>
</dbReference>